<keyword evidence="9" id="KW-1185">Reference proteome</keyword>
<dbReference type="InterPro" id="IPR035890">
    <property type="entry name" value="Anti-sigma-28_factor_FlgM_sf"/>
</dbReference>
<dbReference type="InterPro" id="IPR007412">
    <property type="entry name" value="FlgM"/>
</dbReference>
<dbReference type="RefSeq" id="WP_188496054.1">
    <property type="nucleotide sequence ID" value="NZ_BMFV01000003.1"/>
</dbReference>
<evidence type="ECO:0000256" key="6">
    <source>
        <dbReference type="ARBA" id="ARBA00023163"/>
    </source>
</evidence>
<evidence type="ECO:0000313" key="9">
    <source>
        <dbReference type="Proteomes" id="UP000656813"/>
    </source>
</evidence>
<dbReference type="AlphaFoldDB" id="A0A8J2ZU57"/>
<dbReference type="EMBL" id="BMFV01000003">
    <property type="protein sequence ID" value="GGH76696.1"/>
    <property type="molecule type" value="Genomic_DNA"/>
</dbReference>
<gene>
    <name evidence="8" type="ORF">GCM10007096_07510</name>
</gene>
<dbReference type="InterPro" id="IPR031316">
    <property type="entry name" value="FlgM_C"/>
</dbReference>
<keyword evidence="4" id="KW-1005">Bacterial flagellum biogenesis</keyword>
<dbReference type="Proteomes" id="UP000656813">
    <property type="component" value="Unassembled WGS sequence"/>
</dbReference>
<reference evidence="8" key="2">
    <citation type="submission" date="2020-09" db="EMBL/GenBank/DDBJ databases">
        <authorList>
            <person name="Sun Q."/>
            <person name="Zhou Y."/>
        </authorList>
    </citation>
    <scope>NUCLEOTIDE SEQUENCE</scope>
    <source>
        <strain evidence="8">CGMCC 1.12777</strain>
    </source>
</reference>
<reference evidence="8" key="1">
    <citation type="journal article" date="2014" name="Int. J. Syst. Evol. Microbiol.">
        <title>Complete genome sequence of Corynebacterium casei LMG S-19264T (=DSM 44701T), isolated from a smear-ripened cheese.</title>
        <authorList>
            <consortium name="US DOE Joint Genome Institute (JGI-PGF)"/>
            <person name="Walter F."/>
            <person name="Albersmeier A."/>
            <person name="Kalinowski J."/>
            <person name="Ruckert C."/>
        </authorList>
    </citation>
    <scope>NUCLEOTIDE SEQUENCE</scope>
    <source>
        <strain evidence="8">CGMCC 1.12777</strain>
    </source>
</reference>
<keyword evidence="3" id="KW-0678">Repressor</keyword>
<proteinExistence type="inferred from homology"/>
<keyword evidence="6" id="KW-0804">Transcription</keyword>
<dbReference type="NCBIfam" id="TIGR03824">
    <property type="entry name" value="FlgM_jcvi"/>
    <property type="match status" value="1"/>
</dbReference>
<dbReference type="Pfam" id="PF04316">
    <property type="entry name" value="FlgM"/>
    <property type="match status" value="1"/>
</dbReference>
<protein>
    <recommendedName>
        <fullName evidence="2">Negative regulator of flagellin synthesis</fullName>
    </recommendedName>
</protein>
<evidence type="ECO:0000256" key="5">
    <source>
        <dbReference type="ARBA" id="ARBA00023015"/>
    </source>
</evidence>
<evidence type="ECO:0000256" key="3">
    <source>
        <dbReference type="ARBA" id="ARBA00022491"/>
    </source>
</evidence>
<dbReference type="SUPFAM" id="SSF101498">
    <property type="entry name" value="Anti-sigma factor FlgM"/>
    <property type="match status" value="1"/>
</dbReference>
<evidence type="ECO:0000256" key="4">
    <source>
        <dbReference type="ARBA" id="ARBA00022795"/>
    </source>
</evidence>
<dbReference type="GO" id="GO:0044781">
    <property type="term" value="P:bacterial-type flagellum organization"/>
    <property type="evidence" value="ECO:0007669"/>
    <property type="project" value="UniProtKB-KW"/>
</dbReference>
<comment type="caution">
    <text evidence="8">The sequence shown here is derived from an EMBL/GenBank/DDBJ whole genome shotgun (WGS) entry which is preliminary data.</text>
</comment>
<feature type="domain" description="Anti-sigma-28 factor FlgM C-terminal" evidence="7">
    <location>
        <begin position="35"/>
        <end position="83"/>
    </location>
</feature>
<dbReference type="GO" id="GO:0045892">
    <property type="term" value="P:negative regulation of DNA-templated transcription"/>
    <property type="evidence" value="ECO:0007669"/>
    <property type="project" value="InterPro"/>
</dbReference>
<keyword evidence="5" id="KW-0805">Transcription regulation</keyword>
<evidence type="ECO:0000256" key="1">
    <source>
        <dbReference type="ARBA" id="ARBA00005322"/>
    </source>
</evidence>
<sequence>MKINHTNRLQQLNNYRAQIDRNQKIAEQNNAKAKDRVDISPEAKKMQGNPITAARNEKVEALKKQVESGDYKVNPQAVAEKFLAYWQGVGSVKHDDK</sequence>
<evidence type="ECO:0000256" key="2">
    <source>
        <dbReference type="ARBA" id="ARBA00017823"/>
    </source>
</evidence>
<evidence type="ECO:0000313" key="8">
    <source>
        <dbReference type="EMBL" id="GGH76696.1"/>
    </source>
</evidence>
<organism evidence="8 9">
    <name type="scientific">Pullulanibacillus pueri</name>
    <dbReference type="NCBI Taxonomy" id="1437324"/>
    <lineage>
        <taxon>Bacteria</taxon>
        <taxon>Bacillati</taxon>
        <taxon>Bacillota</taxon>
        <taxon>Bacilli</taxon>
        <taxon>Bacillales</taxon>
        <taxon>Sporolactobacillaceae</taxon>
        <taxon>Pullulanibacillus</taxon>
    </lineage>
</organism>
<evidence type="ECO:0000259" key="7">
    <source>
        <dbReference type="Pfam" id="PF04316"/>
    </source>
</evidence>
<name>A0A8J2ZU57_9BACL</name>
<accession>A0A8J2ZU57</accession>
<comment type="similarity">
    <text evidence="1">Belongs to the FlgM family.</text>
</comment>